<sequence length="66" mass="7123">MDRTFIRKACAVLLGSLSLAATLVVSAGAAGAQTTTTTQPAITAAGPRCPMGWYWSDRWDRCVRRH</sequence>
<dbReference type="RefSeq" id="WP_175602945.1">
    <property type="nucleotide sequence ID" value="NZ_JABWGO010000006.1"/>
</dbReference>
<accession>A0A7Y6MDX6</accession>
<reference evidence="2 3" key="1">
    <citation type="submission" date="2020-06" db="EMBL/GenBank/DDBJ databases">
        <authorList>
            <person name="Chanama M."/>
        </authorList>
    </citation>
    <scope>NUCLEOTIDE SEQUENCE [LARGE SCALE GENOMIC DNA]</scope>
    <source>
        <strain evidence="2 3">TBRC6557</strain>
    </source>
</reference>
<keyword evidence="1" id="KW-0732">Signal</keyword>
<proteinExistence type="predicted"/>
<evidence type="ECO:0000256" key="1">
    <source>
        <dbReference type="SAM" id="SignalP"/>
    </source>
</evidence>
<protein>
    <submittedName>
        <fullName evidence="2">Uncharacterized protein</fullName>
    </submittedName>
</protein>
<name>A0A7Y6MDX6_9ACTN</name>
<gene>
    <name evidence="2" type="ORF">HT134_25330</name>
</gene>
<organism evidence="2 3">
    <name type="scientific">Nonomuraea rhodomycinica</name>
    <dbReference type="NCBI Taxonomy" id="1712872"/>
    <lineage>
        <taxon>Bacteria</taxon>
        <taxon>Bacillati</taxon>
        <taxon>Actinomycetota</taxon>
        <taxon>Actinomycetes</taxon>
        <taxon>Streptosporangiales</taxon>
        <taxon>Streptosporangiaceae</taxon>
        <taxon>Nonomuraea</taxon>
    </lineage>
</organism>
<dbReference type="AlphaFoldDB" id="A0A7Y6MDX6"/>
<keyword evidence="3" id="KW-1185">Reference proteome</keyword>
<comment type="caution">
    <text evidence="2">The sequence shown here is derived from an EMBL/GenBank/DDBJ whole genome shotgun (WGS) entry which is preliminary data.</text>
</comment>
<evidence type="ECO:0000313" key="3">
    <source>
        <dbReference type="Proteomes" id="UP000546126"/>
    </source>
</evidence>
<feature type="signal peptide" evidence="1">
    <location>
        <begin position="1"/>
        <end position="32"/>
    </location>
</feature>
<evidence type="ECO:0000313" key="2">
    <source>
        <dbReference type="EMBL" id="NUW43430.1"/>
    </source>
</evidence>
<feature type="chain" id="PRO_5030989013" evidence="1">
    <location>
        <begin position="33"/>
        <end position="66"/>
    </location>
</feature>
<dbReference type="EMBL" id="JABWGO010000006">
    <property type="protein sequence ID" value="NUW43430.1"/>
    <property type="molecule type" value="Genomic_DNA"/>
</dbReference>
<dbReference type="Proteomes" id="UP000546126">
    <property type="component" value="Unassembled WGS sequence"/>
</dbReference>